<keyword evidence="2" id="KW-1185">Reference proteome</keyword>
<name>A0AAD6B6T0_9TELE</name>
<evidence type="ECO:0000313" key="1">
    <source>
        <dbReference type="EMBL" id="KAJ4937699.1"/>
    </source>
</evidence>
<evidence type="ECO:0000313" key="2">
    <source>
        <dbReference type="Proteomes" id="UP001219934"/>
    </source>
</evidence>
<dbReference type="AlphaFoldDB" id="A0AAD6B6T0"/>
<organism evidence="1 2">
    <name type="scientific">Pogonophryne albipinna</name>
    <dbReference type="NCBI Taxonomy" id="1090488"/>
    <lineage>
        <taxon>Eukaryota</taxon>
        <taxon>Metazoa</taxon>
        <taxon>Chordata</taxon>
        <taxon>Craniata</taxon>
        <taxon>Vertebrata</taxon>
        <taxon>Euteleostomi</taxon>
        <taxon>Actinopterygii</taxon>
        <taxon>Neopterygii</taxon>
        <taxon>Teleostei</taxon>
        <taxon>Neoteleostei</taxon>
        <taxon>Acanthomorphata</taxon>
        <taxon>Eupercaria</taxon>
        <taxon>Perciformes</taxon>
        <taxon>Notothenioidei</taxon>
        <taxon>Pogonophryne</taxon>
    </lineage>
</organism>
<accession>A0AAD6B6T0</accession>
<dbReference type="EMBL" id="JAPTMU010000009">
    <property type="protein sequence ID" value="KAJ4937699.1"/>
    <property type="molecule type" value="Genomic_DNA"/>
</dbReference>
<reference evidence="1" key="1">
    <citation type="submission" date="2022-11" db="EMBL/GenBank/DDBJ databases">
        <title>Chromosome-level genome of Pogonophryne albipinna.</title>
        <authorList>
            <person name="Jo E."/>
        </authorList>
    </citation>
    <scope>NUCLEOTIDE SEQUENCE</scope>
    <source>
        <strain evidence="1">SGF0006</strain>
        <tissue evidence="1">Muscle</tissue>
    </source>
</reference>
<sequence>MDRMELMLERVTGLLESQRPSTNPASLPSLPLPVTPTLTSPNTTSATAPLITAQPFLPPTTLMSLPPTVSSHIPPAQGSISNNLARLFHSPYPRDRGRRRRGFNGPVPGPWEHTFFCCALVSTDTIPAADEALILQRSGLGRRPIKFTSDGSAQEVKDRLEEACKKCGQEVPIHLLAEHIAQHERPAAQMDRPPE</sequence>
<gene>
    <name evidence="1" type="ORF">JOQ06_002331</name>
</gene>
<protein>
    <submittedName>
        <fullName evidence="1">Uncharacterized protein</fullName>
    </submittedName>
</protein>
<comment type="caution">
    <text evidence="1">The sequence shown here is derived from an EMBL/GenBank/DDBJ whole genome shotgun (WGS) entry which is preliminary data.</text>
</comment>
<dbReference type="Proteomes" id="UP001219934">
    <property type="component" value="Unassembled WGS sequence"/>
</dbReference>
<proteinExistence type="predicted"/>